<evidence type="ECO:0000313" key="2">
    <source>
        <dbReference type="EMBL" id="PHT81708.1"/>
    </source>
</evidence>
<reference evidence="2 3" key="2">
    <citation type="journal article" date="2017" name="Genome Biol.">
        <title>New reference genome sequences of hot pepper reveal the massive evolution of plant disease-resistance genes by retroduplication.</title>
        <authorList>
            <person name="Kim S."/>
            <person name="Park J."/>
            <person name="Yeom S.I."/>
            <person name="Kim Y.M."/>
            <person name="Seo E."/>
            <person name="Kim K.T."/>
            <person name="Kim M.S."/>
            <person name="Lee J.M."/>
            <person name="Cheong K."/>
            <person name="Shin H.S."/>
            <person name="Kim S.B."/>
            <person name="Han K."/>
            <person name="Lee J."/>
            <person name="Park M."/>
            <person name="Lee H.A."/>
            <person name="Lee H.Y."/>
            <person name="Lee Y."/>
            <person name="Oh S."/>
            <person name="Lee J.H."/>
            <person name="Choi E."/>
            <person name="Choi E."/>
            <person name="Lee S.E."/>
            <person name="Jeon J."/>
            <person name="Kim H."/>
            <person name="Choi G."/>
            <person name="Song H."/>
            <person name="Lee J."/>
            <person name="Lee S.C."/>
            <person name="Kwon J.K."/>
            <person name="Lee H.Y."/>
            <person name="Koo N."/>
            <person name="Hong Y."/>
            <person name="Kim R.W."/>
            <person name="Kang W.H."/>
            <person name="Huh J.H."/>
            <person name="Kang B.C."/>
            <person name="Yang T.J."/>
            <person name="Lee Y.H."/>
            <person name="Bennetzen J.L."/>
            <person name="Choi D."/>
        </authorList>
    </citation>
    <scope>NUCLEOTIDE SEQUENCE [LARGE SCALE GENOMIC DNA]</scope>
    <source>
        <strain evidence="3">cv. CM334</strain>
    </source>
</reference>
<dbReference type="Proteomes" id="UP000222542">
    <property type="component" value="Unassembled WGS sequence"/>
</dbReference>
<evidence type="ECO:0000313" key="3">
    <source>
        <dbReference type="Proteomes" id="UP000222542"/>
    </source>
</evidence>
<feature type="region of interest" description="Disordered" evidence="1">
    <location>
        <begin position="36"/>
        <end position="56"/>
    </location>
</feature>
<feature type="compositionally biased region" description="Basic and acidic residues" evidence="1">
    <location>
        <begin position="42"/>
        <end position="56"/>
    </location>
</feature>
<dbReference type="EMBL" id="AYRZ02000005">
    <property type="protein sequence ID" value="PHT81708.1"/>
    <property type="molecule type" value="Genomic_DNA"/>
</dbReference>
<evidence type="ECO:0008006" key="4">
    <source>
        <dbReference type="Google" id="ProtNLM"/>
    </source>
</evidence>
<proteinExistence type="predicted"/>
<organism evidence="2 3">
    <name type="scientific">Capsicum annuum</name>
    <name type="common">Capsicum pepper</name>
    <dbReference type="NCBI Taxonomy" id="4072"/>
    <lineage>
        <taxon>Eukaryota</taxon>
        <taxon>Viridiplantae</taxon>
        <taxon>Streptophyta</taxon>
        <taxon>Embryophyta</taxon>
        <taxon>Tracheophyta</taxon>
        <taxon>Spermatophyta</taxon>
        <taxon>Magnoliopsida</taxon>
        <taxon>eudicotyledons</taxon>
        <taxon>Gunneridae</taxon>
        <taxon>Pentapetalae</taxon>
        <taxon>asterids</taxon>
        <taxon>lamiids</taxon>
        <taxon>Solanales</taxon>
        <taxon>Solanaceae</taxon>
        <taxon>Solanoideae</taxon>
        <taxon>Capsiceae</taxon>
        <taxon>Capsicum</taxon>
    </lineage>
</organism>
<dbReference type="AlphaFoldDB" id="A0A2G2ZI83"/>
<dbReference type="Gene3D" id="3.60.40.10">
    <property type="entry name" value="PPM-type phosphatase domain"/>
    <property type="match status" value="1"/>
</dbReference>
<reference evidence="2 3" key="1">
    <citation type="journal article" date="2014" name="Nat. Genet.">
        <title>Genome sequence of the hot pepper provides insights into the evolution of pungency in Capsicum species.</title>
        <authorList>
            <person name="Kim S."/>
            <person name="Park M."/>
            <person name="Yeom S.I."/>
            <person name="Kim Y.M."/>
            <person name="Lee J.M."/>
            <person name="Lee H.A."/>
            <person name="Seo E."/>
            <person name="Choi J."/>
            <person name="Cheong K."/>
            <person name="Kim K.T."/>
            <person name="Jung K."/>
            <person name="Lee G.W."/>
            <person name="Oh S.K."/>
            <person name="Bae C."/>
            <person name="Kim S.B."/>
            <person name="Lee H.Y."/>
            <person name="Kim S.Y."/>
            <person name="Kim M.S."/>
            <person name="Kang B.C."/>
            <person name="Jo Y.D."/>
            <person name="Yang H.B."/>
            <person name="Jeong H.J."/>
            <person name="Kang W.H."/>
            <person name="Kwon J.K."/>
            <person name="Shin C."/>
            <person name="Lim J.Y."/>
            <person name="Park J.H."/>
            <person name="Huh J.H."/>
            <person name="Kim J.S."/>
            <person name="Kim B.D."/>
            <person name="Cohen O."/>
            <person name="Paran I."/>
            <person name="Suh M.C."/>
            <person name="Lee S.B."/>
            <person name="Kim Y.K."/>
            <person name="Shin Y."/>
            <person name="Noh S.J."/>
            <person name="Park J."/>
            <person name="Seo Y.S."/>
            <person name="Kwon S.Y."/>
            <person name="Kim H.A."/>
            <person name="Park J.M."/>
            <person name="Kim H.J."/>
            <person name="Choi S.B."/>
            <person name="Bosland P.W."/>
            <person name="Reeves G."/>
            <person name="Jo S.H."/>
            <person name="Lee B.W."/>
            <person name="Cho H.T."/>
            <person name="Choi H.S."/>
            <person name="Lee M.S."/>
            <person name="Yu Y."/>
            <person name="Do Choi Y."/>
            <person name="Park B.S."/>
            <person name="van Deynze A."/>
            <person name="Ashrafi H."/>
            <person name="Hill T."/>
            <person name="Kim W.T."/>
            <person name="Pai H.S."/>
            <person name="Ahn H.K."/>
            <person name="Yeam I."/>
            <person name="Giovannoni J.J."/>
            <person name="Rose J.K."/>
            <person name="Sorensen I."/>
            <person name="Lee S.J."/>
            <person name="Kim R.W."/>
            <person name="Choi I.Y."/>
            <person name="Choi B.S."/>
            <person name="Lim J.S."/>
            <person name="Lee Y.H."/>
            <person name="Choi D."/>
        </authorList>
    </citation>
    <scope>NUCLEOTIDE SEQUENCE [LARGE SCALE GENOMIC DNA]</scope>
    <source>
        <strain evidence="3">cv. CM334</strain>
    </source>
</reference>
<dbReference type="InterPro" id="IPR036457">
    <property type="entry name" value="PPM-type-like_dom_sf"/>
</dbReference>
<comment type="caution">
    <text evidence="2">The sequence shown here is derived from an EMBL/GenBank/DDBJ whole genome shotgun (WGS) entry which is preliminary data.</text>
</comment>
<dbReference type="GO" id="GO:0004722">
    <property type="term" value="F:protein serine/threonine phosphatase activity"/>
    <property type="evidence" value="ECO:0000318"/>
    <property type="project" value="GO_Central"/>
</dbReference>
<gene>
    <name evidence="2" type="ORF">T459_14723</name>
</gene>
<name>A0A2G2ZI83_CAPAN</name>
<sequence length="173" mass="19022">MARRKSKKEKMKKARIESLVDNERWEAAIRERAIGASTSRPIETDRPAIPEQRDAPDGDAAGVRILLLVINIGDSRVVLATKGEDDSLTAVKLKVDLKPNLPAFAIFGIADDVDCFKDSWLMFGTMDVLDIIMCLDVARYVCVSRRASKMIGASSSIGARLSEEGDATELRKV</sequence>
<dbReference type="Gramene" id="PHT81708">
    <property type="protein sequence ID" value="PHT81708"/>
    <property type="gene ID" value="T459_14723"/>
</dbReference>
<protein>
    <recommendedName>
        <fullName evidence="4">PPM-type phosphatase domain-containing protein</fullName>
    </recommendedName>
</protein>
<keyword evidence="3" id="KW-1185">Reference proteome</keyword>
<evidence type="ECO:0000256" key="1">
    <source>
        <dbReference type="SAM" id="MobiDB-lite"/>
    </source>
</evidence>
<accession>A0A2G2ZI83</accession>
<dbReference type="GO" id="GO:1902531">
    <property type="term" value="P:regulation of intracellular signal transduction"/>
    <property type="evidence" value="ECO:0000318"/>
    <property type="project" value="GO_Central"/>
</dbReference>
<dbReference type="STRING" id="4072.A0A2G2ZI83"/>